<dbReference type="Gene3D" id="3.40.250.10">
    <property type="entry name" value="Rhodanese-like domain"/>
    <property type="match status" value="1"/>
</dbReference>
<evidence type="ECO:0000313" key="4">
    <source>
        <dbReference type="EMBL" id="GMR59809.1"/>
    </source>
</evidence>
<feature type="domain" description="Rhodanese" evidence="3">
    <location>
        <begin position="15"/>
        <end position="71"/>
    </location>
</feature>
<keyword evidence="1" id="KW-0808">Transferase</keyword>
<dbReference type="SUPFAM" id="SSF52821">
    <property type="entry name" value="Rhodanese/Cell cycle control phosphatase"/>
    <property type="match status" value="1"/>
</dbReference>
<feature type="non-terminal residue" evidence="4">
    <location>
        <position position="72"/>
    </location>
</feature>
<accession>A0AAN5DB42</accession>
<keyword evidence="5" id="KW-1185">Reference proteome</keyword>
<sequence length="72" mass="7986">RCIRLNCSRNTSECWEVNKGDAVVVYGRGPFGGMLFAARAWWLLKVYSIHEVAVLEGGIDKWKEEGGATVQG</sequence>
<keyword evidence="2" id="KW-0677">Repeat</keyword>
<dbReference type="Pfam" id="PF00581">
    <property type="entry name" value="Rhodanese"/>
    <property type="match status" value="1"/>
</dbReference>
<dbReference type="AlphaFoldDB" id="A0AAN5DB42"/>
<evidence type="ECO:0000313" key="5">
    <source>
        <dbReference type="Proteomes" id="UP001328107"/>
    </source>
</evidence>
<dbReference type="Proteomes" id="UP001328107">
    <property type="component" value="Unassembled WGS sequence"/>
</dbReference>
<comment type="caution">
    <text evidence="4">The sequence shown here is derived from an EMBL/GenBank/DDBJ whole genome shotgun (WGS) entry which is preliminary data.</text>
</comment>
<reference evidence="5" key="1">
    <citation type="submission" date="2022-10" db="EMBL/GenBank/DDBJ databases">
        <title>Genome assembly of Pristionchus species.</title>
        <authorList>
            <person name="Yoshida K."/>
            <person name="Sommer R.J."/>
        </authorList>
    </citation>
    <scope>NUCLEOTIDE SEQUENCE [LARGE SCALE GENOMIC DNA]</scope>
    <source>
        <strain evidence="5">RS5460</strain>
    </source>
</reference>
<gene>
    <name evidence="4" type="ORF">PMAYCL1PPCAC_30004</name>
</gene>
<name>A0AAN5DB42_9BILA</name>
<feature type="non-terminal residue" evidence="4">
    <location>
        <position position="1"/>
    </location>
</feature>
<dbReference type="GO" id="GO:0004792">
    <property type="term" value="F:thiosulfate-cyanide sulfurtransferase activity"/>
    <property type="evidence" value="ECO:0007669"/>
    <property type="project" value="TreeGrafter"/>
</dbReference>
<dbReference type="GO" id="GO:0005739">
    <property type="term" value="C:mitochondrion"/>
    <property type="evidence" value="ECO:0007669"/>
    <property type="project" value="TreeGrafter"/>
</dbReference>
<dbReference type="InterPro" id="IPR001763">
    <property type="entry name" value="Rhodanese-like_dom"/>
</dbReference>
<dbReference type="InterPro" id="IPR036873">
    <property type="entry name" value="Rhodanese-like_dom_sf"/>
</dbReference>
<organism evidence="4 5">
    <name type="scientific">Pristionchus mayeri</name>
    <dbReference type="NCBI Taxonomy" id="1317129"/>
    <lineage>
        <taxon>Eukaryota</taxon>
        <taxon>Metazoa</taxon>
        <taxon>Ecdysozoa</taxon>
        <taxon>Nematoda</taxon>
        <taxon>Chromadorea</taxon>
        <taxon>Rhabditida</taxon>
        <taxon>Rhabditina</taxon>
        <taxon>Diplogasteromorpha</taxon>
        <taxon>Diplogasteroidea</taxon>
        <taxon>Neodiplogasteridae</taxon>
        <taxon>Pristionchus</taxon>
    </lineage>
</organism>
<dbReference type="PROSITE" id="PS50206">
    <property type="entry name" value="RHODANESE_3"/>
    <property type="match status" value="1"/>
</dbReference>
<dbReference type="PANTHER" id="PTHR11364">
    <property type="entry name" value="THIOSULFATE SULFERTANSFERASE"/>
    <property type="match status" value="1"/>
</dbReference>
<dbReference type="PANTHER" id="PTHR11364:SF7">
    <property type="entry name" value="THIOSULFATE SULFURTRANSFERASE MPST-1-RELATED"/>
    <property type="match status" value="1"/>
</dbReference>
<evidence type="ECO:0000256" key="1">
    <source>
        <dbReference type="ARBA" id="ARBA00022679"/>
    </source>
</evidence>
<evidence type="ECO:0000256" key="2">
    <source>
        <dbReference type="ARBA" id="ARBA00022737"/>
    </source>
</evidence>
<protein>
    <recommendedName>
        <fullName evidence="3">Rhodanese domain-containing protein</fullName>
    </recommendedName>
</protein>
<evidence type="ECO:0000259" key="3">
    <source>
        <dbReference type="PROSITE" id="PS50206"/>
    </source>
</evidence>
<dbReference type="EMBL" id="BTRK01000006">
    <property type="protein sequence ID" value="GMR59809.1"/>
    <property type="molecule type" value="Genomic_DNA"/>
</dbReference>
<proteinExistence type="predicted"/>
<dbReference type="InterPro" id="IPR045078">
    <property type="entry name" value="TST/MPST-like"/>
</dbReference>